<accession>A0ABS4KMR5</accession>
<dbReference type="Pfam" id="PF10088">
    <property type="entry name" value="DUF2326"/>
    <property type="match status" value="1"/>
</dbReference>
<evidence type="ECO:0000313" key="4">
    <source>
        <dbReference type="Proteomes" id="UP001314903"/>
    </source>
</evidence>
<comment type="caution">
    <text evidence="3">The sequence shown here is derived from an EMBL/GenBank/DDBJ whole genome shotgun (WGS) entry which is preliminary data.</text>
</comment>
<name>A0ABS4KMR5_9FIRM</name>
<protein>
    <submittedName>
        <fullName evidence="3">Uncharacterized protein YydD (DUF2326 family)</fullName>
    </submittedName>
</protein>
<feature type="coiled-coil region" evidence="1">
    <location>
        <begin position="224"/>
        <end position="288"/>
    </location>
</feature>
<dbReference type="InterPro" id="IPR018760">
    <property type="entry name" value="DUF2326"/>
</dbReference>
<evidence type="ECO:0000259" key="2">
    <source>
        <dbReference type="Pfam" id="PF10088"/>
    </source>
</evidence>
<dbReference type="Proteomes" id="UP001314903">
    <property type="component" value="Unassembled WGS sequence"/>
</dbReference>
<keyword evidence="1" id="KW-0175">Coiled coil</keyword>
<proteinExistence type="predicted"/>
<feature type="domain" description="DUF2326" evidence="2">
    <location>
        <begin position="443"/>
        <end position="579"/>
    </location>
</feature>
<keyword evidence="4" id="KW-1185">Reference proteome</keyword>
<sequence>MDKEINRIRINRLYSESNIFDEIIFHDGINLILGEKYDNATITGRKTNGVGKSMSIEFLDFCFLNDYKNSRINKIPESVVPMEENIILDLEIGHERITIKRNRKNESMPLLIRNGKSVTFDKLTDARNYLSELIFNKLNGKSVPSFRNILSILMRDERSEFIDILKCHELTKSIPIDLTAHLYMLGIEIESYQKTIKTIKEIENITKVITRNKNELTEGKTKKIADVQAELNSLDDELEKMELAIENFKSNEAYDSIEKDLLELEDNLDKLRKRQKVLRHEYDKIKRLPKPEEIDDVEIELVYNQFKSDLGSAIVKSLNEVVGFKNQVEEFQRMLINQKAYEVEAQLNEIADRIRILDDEYSEKLKIIDTKGVLQNLKVSLRIYQNKKDESAHTKYLFDEYENNTKQKKNLALRKSQEIMEIDDLLEKNKSNIKGFIATILDIHENIMGNKECSFSVQTINKARIKVPVDISMRIFDDGSRSVNRTKVFIYDMALLFNDHTRIRHPLFLVHDNIFDVDQDTLVQCLNYLKKQEEKYQEFQYILTLNRDKIENEEKAKLVKLDVNAKVVAAFTKKDKFLKKDYQEK</sequence>
<gene>
    <name evidence="3" type="ORF">J2Z35_002903</name>
</gene>
<dbReference type="EMBL" id="JAGGLI010000069">
    <property type="protein sequence ID" value="MBP2029065.1"/>
    <property type="molecule type" value="Genomic_DNA"/>
</dbReference>
<dbReference type="RefSeq" id="WP_209662111.1">
    <property type="nucleotide sequence ID" value="NZ_JAGGLI010000069.1"/>
</dbReference>
<evidence type="ECO:0000313" key="3">
    <source>
        <dbReference type="EMBL" id="MBP2029065.1"/>
    </source>
</evidence>
<reference evidence="3 4" key="1">
    <citation type="submission" date="2021-03" db="EMBL/GenBank/DDBJ databases">
        <title>Genomic Encyclopedia of Type Strains, Phase IV (KMG-IV): sequencing the most valuable type-strain genomes for metagenomic binning, comparative biology and taxonomic classification.</title>
        <authorList>
            <person name="Goeker M."/>
        </authorList>
    </citation>
    <scope>NUCLEOTIDE SEQUENCE [LARGE SCALE GENOMIC DNA]</scope>
    <source>
        <strain evidence="3 4">DSM 27512</strain>
    </source>
</reference>
<organism evidence="3 4">
    <name type="scientific">Acetoanaerobium pronyense</name>
    <dbReference type="NCBI Taxonomy" id="1482736"/>
    <lineage>
        <taxon>Bacteria</taxon>
        <taxon>Bacillati</taxon>
        <taxon>Bacillota</taxon>
        <taxon>Clostridia</taxon>
        <taxon>Peptostreptococcales</taxon>
        <taxon>Filifactoraceae</taxon>
        <taxon>Acetoanaerobium</taxon>
    </lineage>
</organism>
<evidence type="ECO:0000256" key="1">
    <source>
        <dbReference type="SAM" id="Coils"/>
    </source>
</evidence>